<dbReference type="CDD" id="cd05233">
    <property type="entry name" value="SDR_c"/>
    <property type="match status" value="1"/>
</dbReference>
<dbReference type="InterPro" id="IPR002347">
    <property type="entry name" value="SDR_fam"/>
</dbReference>
<sequence length="294" mass="30041">MTGCRTDTMLSKRLVSPAARSAHADPVGSLELKTLAGKAGPSVVHSFKGRVAVVTGSSRGIGLGIARELVGRGAKVCLTARNAEPLAEAVRDLGGPENAIAVAGKADDPAHQEEAVARTLEAFGRLDHLVNNTGINPVYGPVLETEEAAAAKIMAVNVLGPLAWTRRAHAAWMGEHGGSVVNVASIAGIRASLGIGMYGVSKAALIRLTTELGAELGPQGIRVNAVAPAVVKTKFAEALYEGREEKVAKAYPLGRLGVPEDIAGAVAFLLSPAADWITGQTLVVDGGVTLGGGL</sequence>
<proteinExistence type="inferred from homology"/>
<dbReference type="PROSITE" id="PS00061">
    <property type="entry name" value="ADH_SHORT"/>
    <property type="match status" value="1"/>
</dbReference>
<evidence type="ECO:0000313" key="4">
    <source>
        <dbReference type="Proteomes" id="UP000610124"/>
    </source>
</evidence>
<organism evidence="3 4">
    <name type="scientific">Kitasatospora aureofaciens</name>
    <name type="common">Streptomyces aureofaciens</name>
    <dbReference type="NCBI Taxonomy" id="1894"/>
    <lineage>
        <taxon>Bacteria</taxon>
        <taxon>Bacillati</taxon>
        <taxon>Actinomycetota</taxon>
        <taxon>Actinomycetes</taxon>
        <taxon>Kitasatosporales</taxon>
        <taxon>Streptomycetaceae</taxon>
        <taxon>Kitasatospora</taxon>
    </lineage>
</organism>
<dbReference type="Proteomes" id="UP000610124">
    <property type="component" value="Unassembled WGS sequence"/>
</dbReference>
<comment type="caution">
    <text evidence="3">The sequence shown here is derived from an EMBL/GenBank/DDBJ whole genome shotgun (WGS) entry which is preliminary data.</text>
</comment>
<reference evidence="3" key="2">
    <citation type="submission" date="2020-09" db="EMBL/GenBank/DDBJ databases">
        <authorList>
            <person name="Sun Q."/>
            <person name="Ohkuma M."/>
        </authorList>
    </citation>
    <scope>NUCLEOTIDE SEQUENCE</scope>
    <source>
        <strain evidence="3">JCM 4434</strain>
    </source>
</reference>
<evidence type="ECO:0000256" key="2">
    <source>
        <dbReference type="ARBA" id="ARBA00023002"/>
    </source>
</evidence>
<dbReference type="FunFam" id="3.40.50.720:FF:000084">
    <property type="entry name" value="Short-chain dehydrogenase reductase"/>
    <property type="match status" value="1"/>
</dbReference>
<evidence type="ECO:0000313" key="3">
    <source>
        <dbReference type="EMBL" id="GGU58567.1"/>
    </source>
</evidence>
<dbReference type="InterPro" id="IPR036291">
    <property type="entry name" value="NAD(P)-bd_dom_sf"/>
</dbReference>
<name>A0A8H9LID3_KITAU</name>
<dbReference type="EMBL" id="BMUB01000001">
    <property type="protein sequence ID" value="GGU58567.1"/>
    <property type="molecule type" value="Genomic_DNA"/>
</dbReference>
<dbReference type="NCBIfam" id="NF005559">
    <property type="entry name" value="PRK07231.1"/>
    <property type="match status" value="1"/>
</dbReference>
<keyword evidence="2" id="KW-0560">Oxidoreductase</keyword>
<dbReference type="PANTHER" id="PTHR43943:SF2">
    <property type="entry name" value="DEHYDROGENASE_REDUCTASE 4"/>
    <property type="match status" value="1"/>
</dbReference>
<dbReference type="InterPro" id="IPR020904">
    <property type="entry name" value="Sc_DH/Rdtase_CS"/>
</dbReference>
<evidence type="ECO:0000256" key="1">
    <source>
        <dbReference type="ARBA" id="ARBA00006484"/>
    </source>
</evidence>
<protein>
    <submittedName>
        <fullName evidence="3">3-oxoacyl-ACP reductase</fullName>
    </submittedName>
</protein>
<dbReference type="Gene3D" id="3.40.50.720">
    <property type="entry name" value="NAD(P)-binding Rossmann-like Domain"/>
    <property type="match status" value="1"/>
</dbReference>
<dbReference type="AlphaFoldDB" id="A0A8H9LID3"/>
<dbReference type="PRINTS" id="PR00081">
    <property type="entry name" value="GDHRDH"/>
</dbReference>
<reference evidence="3" key="1">
    <citation type="journal article" date="2014" name="Int. J. Syst. Evol. Microbiol.">
        <title>Complete genome sequence of Corynebacterium casei LMG S-19264T (=DSM 44701T), isolated from a smear-ripened cheese.</title>
        <authorList>
            <consortium name="US DOE Joint Genome Institute (JGI-PGF)"/>
            <person name="Walter F."/>
            <person name="Albersmeier A."/>
            <person name="Kalinowski J."/>
            <person name="Ruckert C."/>
        </authorList>
    </citation>
    <scope>NUCLEOTIDE SEQUENCE</scope>
    <source>
        <strain evidence="3">JCM 4434</strain>
    </source>
</reference>
<accession>A0A8H9LID3</accession>
<dbReference type="Pfam" id="PF13561">
    <property type="entry name" value="adh_short_C2"/>
    <property type="match status" value="1"/>
</dbReference>
<gene>
    <name evidence="3" type="primary">fabG</name>
    <name evidence="3" type="ORF">GCM10010502_06630</name>
</gene>
<dbReference type="GO" id="GO:0016491">
    <property type="term" value="F:oxidoreductase activity"/>
    <property type="evidence" value="ECO:0007669"/>
    <property type="project" value="UniProtKB-KW"/>
</dbReference>
<dbReference type="PRINTS" id="PR00080">
    <property type="entry name" value="SDRFAMILY"/>
</dbReference>
<dbReference type="PANTHER" id="PTHR43943">
    <property type="entry name" value="DEHYDROGENASE/REDUCTASE (SDR FAMILY) MEMBER 4"/>
    <property type="match status" value="1"/>
</dbReference>
<dbReference type="SUPFAM" id="SSF51735">
    <property type="entry name" value="NAD(P)-binding Rossmann-fold domains"/>
    <property type="match status" value="1"/>
</dbReference>
<comment type="similarity">
    <text evidence="1">Belongs to the short-chain dehydrogenases/reductases (SDR) family.</text>
</comment>